<organism evidence="13 14">
    <name type="scientific">Elsinoe batatas</name>
    <dbReference type="NCBI Taxonomy" id="2601811"/>
    <lineage>
        <taxon>Eukaryota</taxon>
        <taxon>Fungi</taxon>
        <taxon>Dikarya</taxon>
        <taxon>Ascomycota</taxon>
        <taxon>Pezizomycotina</taxon>
        <taxon>Dothideomycetes</taxon>
        <taxon>Dothideomycetidae</taxon>
        <taxon>Myriangiales</taxon>
        <taxon>Elsinoaceae</taxon>
        <taxon>Elsinoe</taxon>
    </lineage>
</organism>
<evidence type="ECO:0000256" key="2">
    <source>
        <dbReference type="ARBA" id="ARBA00006375"/>
    </source>
</evidence>
<feature type="repeat" description="Solcar" evidence="10">
    <location>
        <begin position="100"/>
        <end position="189"/>
    </location>
</feature>
<proteinExistence type="inferred from homology"/>
<dbReference type="AlphaFoldDB" id="A0A8K0PD55"/>
<evidence type="ECO:0000313" key="13">
    <source>
        <dbReference type="EMBL" id="KAG8627690.1"/>
    </source>
</evidence>
<accession>A0A8K0PD55</accession>
<dbReference type="PRINTS" id="PR00926">
    <property type="entry name" value="MITOCARRIER"/>
</dbReference>
<evidence type="ECO:0000256" key="5">
    <source>
        <dbReference type="ARBA" id="ARBA00022737"/>
    </source>
</evidence>
<dbReference type="InterPro" id="IPR018108">
    <property type="entry name" value="MCP_transmembrane"/>
</dbReference>
<dbReference type="FunFam" id="1.50.40.10:FF:000018">
    <property type="entry name" value="S-adenosylmethionine mitochondrial carrier protein-like"/>
    <property type="match status" value="1"/>
</dbReference>
<comment type="caution">
    <text evidence="13">The sequence shown here is derived from an EMBL/GenBank/DDBJ whole genome shotgun (WGS) entry which is preliminary data.</text>
</comment>
<keyword evidence="14" id="KW-1185">Reference proteome</keyword>
<evidence type="ECO:0000256" key="6">
    <source>
        <dbReference type="ARBA" id="ARBA00022792"/>
    </source>
</evidence>
<dbReference type="InterPro" id="IPR002067">
    <property type="entry name" value="MCP"/>
</dbReference>
<evidence type="ECO:0000256" key="12">
    <source>
        <dbReference type="SAM" id="Phobius"/>
    </source>
</evidence>
<keyword evidence="4 10" id="KW-0812">Transmembrane</keyword>
<comment type="subcellular location">
    <subcellularLocation>
        <location evidence="1">Mitochondrion inner membrane</location>
        <topology evidence="1">Multi-pass membrane protein</topology>
    </subcellularLocation>
</comment>
<keyword evidence="5" id="KW-0677">Repeat</keyword>
<evidence type="ECO:0000256" key="10">
    <source>
        <dbReference type="PROSITE-ProRule" id="PRU00282"/>
    </source>
</evidence>
<keyword evidence="8" id="KW-0496">Mitochondrion</keyword>
<evidence type="ECO:0000313" key="14">
    <source>
        <dbReference type="Proteomes" id="UP000809789"/>
    </source>
</evidence>
<evidence type="ECO:0000256" key="9">
    <source>
        <dbReference type="ARBA" id="ARBA00023136"/>
    </source>
</evidence>
<keyword evidence="3 11" id="KW-0813">Transport</keyword>
<protein>
    <recommendedName>
        <fullName evidence="15">Mitochondrial carrier protein PET8</fullName>
    </recommendedName>
</protein>
<gene>
    <name evidence="13" type="ORF">KVT40_003563</name>
</gene>
<comment type="similarity">
    <text evidence="2 11">Belongs to the mitochondrial carrier (TC 2.A.29) family.</text>
</comment>
<feature type="repeat" description="Solcar" evidence="10">
    <location>
        <begin position="12"/>
        <end position="85"/>
    </location>
</feature>
<dbReference type="Gene3D" id="1.50.40.10">
    <property type="entry name" value="Mitochondrial carrier domain"/>
    <property type="match status" value="1"/>
</dbReference>
<evidence type="ECO:0008006" key="15">
    <source>
        <dbReference type="Google" id="ProtNLM"/>
    </source>
</evidence>
<reference evidence="13" key="1">
    <citation type="submission" date="2021-07" db="EMBL/GenBank/DDBJ databases">
        <title>Elsinoe batatas strain:CRI-CJ2 Genome sequencing and assembly.</title>
        <authorList>
            <person name="Huang L."/>
        </authorList>
    </citation>
    <scope>NUCLEOTIDE SEQUENCE</scope>
    <source>
        <strain evidence="13">CRI-CJ2</strain>
    </source>
</reference>
<evidence type="ECO:0000256" key="8">
    <source>
        <dbReference type="ARBA" id="ARBA00023128"/>
    </source>
</evidence>
<evidence type="ECO:0000256" key="3">
    <source>
        <dbReference type="ARBA" id="ARBA00022448"/>
    </source>
</evidence>
<dbReference type="Proteomes" id="UP000809789">
    <property type="component" value="Unassembled WGS sequence"/>
</dbReference>
<dbReference type="PANTHER" id="PTHR45667">
    <property type="entry name" value="S-ADENOSYLMETHIONINE MITOCHONDRIAL CARRIER PROTEIN"/>
    <property type="match status" value="1"/>
</dbReference>
<feature type="repeat" description="Solcar" evidence="10">
    <location>
        <begin position="200"/>
        <end position="283"/>
    </location>
</feature>
<keyword evidence="7 12" id="KW-1133">Transmembrane helix</keyword>
<keyword evidence="9 10" id="KW-0472">Membrane</keyword>
<feature type="transmembrane region" description="Helical" evidence="12">
    <location>
        <begin position="57"/>
        <end position="79"/>
    </location>
</feature>
<dbReference type="GO" id="GO:0055085">
    <property type="term" value="P:transmembrane transport"/>
    <property type="evidence" value="ECO:0007669"/>
    <property type="project" value="InterPro"/>
</dbReference>
<dbReference type="Pfam" id="PF00153">
    <property type="entry name" value="Mito_carr"/>
    <property type="match status" value="3"/>
</dbReference>
<dbReference type="InterPro" id="IPR023395">
    <property type="entry name" value="MCP_dom_sf"/>
</dbReference>
<dbReference type="PROSITE" id="PS50920">
    <property type="entry name" value="SOLCAR"/>
    <property type="match status" value="3"/>
</dbReference>
<sequence>MEAKHSPPLIDSPYLRSLLAGGIAGTTVDTSLFPLDTLKTRLQSPSGFLASGGFRGVYAGLGSAVVGSAPGAALFFVSYDGIKRFLSRPQQLGVERSRLYDAGVHSLAASVGEVAACAVRVPTEVVKQRAQAGQFASSRAVLGSILALRKTEGWGRMWMELYRGWSITVMREVPFTVIQFPLWEGMKRWSLAPGQKEGEVSAGTSAVFGSVSGAVAAGLTTPLDVLKTRLMLAKEKQNVVSLARRIYKDEGAAVFFRGIGPRTMWISIGGAVFLGSYQWASNALGDTR</sequence>
<dbReference type="SUPFAM" id="SSF103506">
    <property type="entry name" value="Mitochondrial carrier"/>
    <property type="match status" value="1"/>
</dbReference>
<evidence type="ECO:0000256" key="7">
    <source>
        <dbReference type="ARBA" id="ARBA00022989"/>
    </source>
</evidence>
<dbReference type="EMBL" id="JAESVG020000004">
    <property type="protein sequence ID" value="KAG8627690.1"/>
    <property type="molecule type" value="Genomic_DNA"/>
</dbReference>
<evidence type="ECO:0000256" key="11">
    <source>
        <dbReference type="RuleBase" id="RU000488"/>
    </source>
</evidence>
<keyword evidence="6" id="KW-0999">Mitochondrion inner membrane</keyword>
<evidence type="ECO:0000256" key="4">
    <source>
        <dbReference type="ARBA" id="ARBA00022692"/>
    </source>
</evidence>
<dbReference type="GO" id="GO:0005743">
    <property type="term" value="C:mitochondrial inner membrane"/>
    <property type="evidence" value="ECO:0007669"/>
    <property type="project" value="UniProtKB-SubCell"/>
</dbReference>
<evidence type="ECO:0000256" key="1">
    <source>
        <dbReference type="ARBA" id="ARBA00004448"/>
    </source>
</evidence>
<dbReference type="OrthoDB" id="276989at2759"/>
<name>A0A8K0PD55_9PEZI</name>